<dbReference type="Pfam" id="PF05050">
    <property type="entry name" value="Methyltransf_21"/>
    <property type="match status" value="1"/>
</dbReference>
<keyword evidence="2" id="KW-0489">Methyltransferase</keyword>
<gene>
    <name evidence="2" type="ORF">HYG85_08590</name>
</gene>
<dbReference type="SUPFAM" id="SSF53335">
    <property type="entry name" value="S-adenosyl-L-methionine-dependent methyltransferases"/>
    <property type="match status" value="1"/>
</dbReference>
<proteinExistence type="predicted"/>
<dbReference type="KEGG" id="vgu:HYG85_08590"/>
<dbReference type="PANTHER" id="PTHR34203">
    <property type="entry name" value="METHYLTRANSFERASE, FKBM FAMILY PROTEIN"/>
    <property type="match status" value="1"/>
</dbReference>
<dbReference type="GO" id="GO:0032259">
    <property type="term" value="P:methylation"/>
    <property type="evidence" value="ECO:0007669"/>
    <property type="project" value="UniProtKB-KW"/>
</dbReference>
<dbReference type="Proteomes" id="UP000677305">
    <property type="component" value="Chromosome"/>
</dbReference>
<dbReference type="InterPro" id="IPR029063">
    <property type="entry name" value="SAM-dependent_MTases_sf"/>
</dbReference>
<dbReference type="InterPro" id="IPR006342">
    <property type="entry name" value="FkbM_mtfrase"/>
</dbReference>
<dbReference type="AlphaFoldDB" id="A0A8J8SC16"/>
<accession>A0A8J8SC16</accession>
<evidence type="ECO:0000259" key="1">
    <source>
        <dbReference type="Pfam" id="PF05050"/>
    </source>
</evidence>
<dbReference type="Gene3D" id="3.40.50.150">
    <property type="entry name" value="Vaccinia Virus protein VP39"/>
    <property type="match status" value="1"/>
</dbReference>
<keyword evidence="3" id="KW-1185">Reference proteome</keyword>
<dbReference type="PANTHER" id="PTHR34203:SF15">
    <property type="entry name" value="SLL1173 PROTEIN"/>
    <property type="match status" value="1"/>
</dbReference>
<evidence type="ECO:0000313" key="3">
    <source>
        <dbReference type="Proteomes" id="UP000677305"/>
    </source>
</evidence>
<dbReference type="RefSeq" id="WP_212693125.1">
    <property type="nucleotide sequence ID" value="NZ_CP058561.1"/>
</dbReference>
<sequence length="398" mass="46323">MKSSEKIYSNKLLTLLTKTSNFKKYEFDKEPFILYGAGLLGEKTLEGLTTLGIKPLAIGDSSPSQSRLFKKGIDVLSINQLIESYGNDVLVVLSIWSASYGEKARVKTIINNLNNLGFKNVVDITKLYNQYPSVFLPHYCLDIPSKIIDEKDKILKAYDLFKDIKSEKEYYNQIKWRLYHNNWDEFIKVDYPQYFEHDIYKLKDDDIIYDCGAYDGDTIKQIIKESKNRFKKIIAFEPDPNNYKKIIRFVNSKNDEFKRRVNVFECAVGDKDGALLFQSNNDESSLIVKEGNCKVRSITINDFIKTKKYNPPTIIKMDIEGFEFKALLGAKEVIKNFKPILAISVYHNQSDLWEIPLLIYSINKEYRFYLRQYTGDCWDTVLYAIPENRVLKSLCNII</sequence>
<organism evidence="2 3">
    <name type="scientific">Vallitalea guaymasensis</name>
    <dbReference type="NCBI Taxonomy" id="1185412"/>
    <lineage>
        <taxon>Bacteria</taxon>
        <taxon>Bacillati</taxon>
        <taxon>Bacillota</taxon>
        <taxon>Clostridia</taxon>
        <taxon>Lachnospirales</taxon>
        <taxon>Vallitaleaceae</taxon>
        <taxon>Vallitalea</taxon>
    </lineage>
</organism>
<keyword evidence="2" id="KW-0808">Transferase</keyword>
<feature type="domain" description="Methyltransferase FkbM" evidence="1">
    <location>
        <begin position="210"/>
        <end position="368"/>
    </location>
</feature>
<dbReference type="NCBIfam" id="TIGR01444">
    <property type="entry name" value="fkbM_fam"/>
    <property type="match status" value="1"/>
</dbReference>
<protein>
    <submittedName>
        <fullName evidence="2">FkbM family methyltransferase</fullName>
    </submittedName>
</protein>
<reference evidence="2 3" key="1">
    <citation type="submission" date="2020-07" db="EMBL/GenBank/DDBJ databases">
        <title>Vallitalea guaymasensis genome.</title>
        <authorList>
            <person name="Postec A."/>
        </authorList>
    </citation>
    <scope>NUCLEOTIDE SEQUENCE [LARGE SCALE GENOMIC DNA]</scope>
    <source>
        <strain evidence="2 3">Ra1766G1</strain>
    </source>
</reference>
<name>A0A8J8SC16_9FIRM</name>
<dbReference type="InterPro" id="IPR052514">
    <property type="entry name" value="SAM-dependent_MTase"/>
</dbReference>
<dbReference type="GO" id="GO:0008168">
    <property type="term" value="F:methyltransferase activity"/>
    <property type="evidence" value="ECO:0007669"/>
    <property type="project" value="UniProtKB-KW"/>
</dbReference>
<evidence type="ECO:0000313" key="2">
    <source>
        <dbReference type="EMBL" id="QUH28975.1"/>
    </source>
</evidence>
<dbReference type="EMBL" id="CP058561">
    <property type="protein sequence ID" value="QUH28975.1"/>
    <property type="molecule type" value="Genomic_DNA"/>
</dbReference>